<keyword evidence="7 8" id="KW-0472">Membrane</keyword>
<dbReference type="Pfam" id="PF02040">
    <property type="entry name" value="ArsB"/>
    <property type="match status" value="1"/>
</dbReference>
<dbReference type="PANTHER" id="PTHR43302:SF5">
    <property type="entry name" value="TRANSPORTER ARSB-RELATED"/>
    <property type="match status" value="1"/>
</dbReference>
<feature type="transmembrane region" description="Helical" evidence="8">
    <location>
        <begin position="30"/>
        <end position="51"/>
    </location>
</feature>
<feature type="transmembrane region" description="Helical" evidence="8">
    <location>
        <begin position="98"/>
        <end position="127"/>
    </location>
</feature>
<feature type="transmembrane region" description="Helical" evidence="8">
    <location>
        <begin position="222"/>
        <end position="242"/>
    </location>
</feature>
<comment type="similarity">
    <text evidence="2 8">Belongs to the ArsB family.</text>
</comment>
<accession>A0A2T2XFY1</accession>
<dbReference type="EMBL" id="PXYW01000021">
    <property type="protein sequence ID" value="PSR33387.1"/>
    <property type="molecule type" value="Genomic_DNA"/>
</dbReference>
<dbReference type="PANTHER" id="PTHR43302">
    <property type="entry name" value="TRANSPORTER ARSB-RELATED"/>
    <property type="match status" value="1"/>
</dbReference>
<name>A0A2T2XFY1_9FIRM</name>
<reference evidence="9 10" key="1">
    <citation type="journal article" date="2014" name="BMC Genomics">
        <title>Comparison of environmental and isolate Sulfobacillus genomes reveals diverse carbon, sulfur, nitrogen, and hydrogen metabolisms.</title>
        <authorList>
            <person name="Justice N.B."/>
            <person name="Norman A."/>
            <person name="Brown C.T."/>
            <person name="Singh A."/>
            <person name="Thomas B.C."/>
            <person name="Banfield J.F."/>
        </authorList>
    </citation>
    <scope>NUCLEOTIDE SEQUENCE [LARGE SCALE GENOMIC DNA]</scope>
    <source>
        <strain evidence="9">AMDSBA4</strain>
    </source>
</reference>
<evidence type="ECO:0000256" key="3">
    <source>
        <dbReference type="ARBA" id="ARBA00022475"/>
    </source>
</evidence>
<comment type="subcellular location">
    <subcellularLocation>
        <location evidence="1 8">Cell membrane</location>
        <topology evidence="1 8">Multi-pass membrane protein</topology>
    </subcellularLocation>
</comment>
<evidence type="ECO:0000256" key="8">
    <source>
        <dbReference type="RuleBase" id="RU004993"/>
    </source>
</evidence>
<feature type="transmembrane region" description="Helical" evidence="8">
    <location>
        <begin position="404"/>
        <end position="427"/>
    </location>
</feature>
<dbReference type="GO" id="GO:0046685">
    <property type="term" value="P:response to arsenic-containing substance"/>
    <property type="evidence" value="ECO:0007669"/>
    <property type="project" value="UniProtKB-KW"/>
</dbReference>
<evidence type="ECO:0000256" key="7">
    <source>
        <dbReference type="ARBA" id="ARBA00023136"/>
    </source>
</evidence>
<feature type="transmembrane region" description="Helical" evidence="8">
    <location>
        <begin position="312"/>
        <end position="335"/>
    </location>
</feature>
<sequence>MYWHLVLSIILFTSVLWLIIWQPYKLSIGWIAAIGGGLAVILGLVSLANVLQVVSLVWDATLTFIALIIISLILDELGFFEWAALHIIQYSKGQGRRLFVLIVVLGAAVSMFFANDGAALILTPIVYQQTKALKLHPNATLALIMACGFIADTTSVPLVISNLVNILSADFFHLAFASYALRMVPVDLVAFASSLLMLFIVYRKSLPKTFTSVGLPNPSEVIGDPLLFSRAWWILGLLFLGYFLSQAIHWPVSVFAGTGAIALLAASRQSPAIHTRRILLEAPWRIVIFSIGMYIVVFSLRNVGLTQLLSNMLTVIAHYGSGATIIGTGMVAAILSSVMNNLPSVMVGAIAIRDAGIPSLHSVMAYANIVGCDLGTKITPIGSLATLLWLHVLDRRGMHISWQYYVKVGIVLTIPVLLATLLALWGWSEVLV</sequence>
<evidence type="ECO:0000313" key="10">
    <source>
        <dbReference type="Proteomes" id="UP000242972"/>
    </source>
</evidence>
<evidence type="ECO:0000256" key="6">
    <source>
        <dbReference type="ARBA" id="ARBA00022989"/>
    </source>
</evidence>
<feature type="transmembrane region" description="Helical" evidence="8">
    <location>
        <begin position="5"/>
        <end position="24"/>
    </location>
</feature>
<feature type="transmembrane region" description="Helical" evidence="8">
    <location>
        <begin position="56"/>
        <end position="74"/>
    </location>
</feature>
<keyword evidence="6 8" id="KW-1133">Transmembrane helix</keyword>
<dbReference type="InterPro" id="IPR000802">
    <property type="entry name" value="Arsenical_pump_ArsB"/>
</dbReference>
<organism evidence="9 10">
    <name type="scientific">Sulfobacillus benefaciens</name>
    <dbReference type="NCBI Taxonomy" id="453960"/>
    <lineage>
        <taxon>Bacteria</taxon>
        <taxon>Bacillati</taxon>
        <taxon>Bacillota</taxon>
        <taxon>Clostridia</taxon>
        <taxon>Eubacteriales</taxon>
        <taxon>Clostridiales Family XVII. Incertae Sedis</taxon>
        <taxon>Sulfobacillus</taxon>
    </lineage>
</organism>
<keyword evidence="8" id="KW-0813">Transport</keyword>
<gene>
    <name evidence="9" type="ORF">C7B46_10030</name>
</gene>
<dbReference type="CDD" id="cd01118">
    <property type="entry name" value="ArsB_permease"/>
    <property type="match status" value="1"/>
</dbReference>
<keyword evidence="5 8" id="KW-0059">Arsenical resistance</keyword>
<comment type="caution">
    <text evidence="8">Lacks conserved residue(s) required for the propagation of feature annotation.</text>
</comment>
<feature type="transmembrane region" description="Helical" evidence="8">
    <location>
        <begin position="278"/>
        <end position="300"/>
    </location>
</feature>
<evidence type="ECO:0000256" key="1">
    <source>
        <dbReference type="ARBA" id="ARBA00004651"/>
    </source>
</evidence>
<dbReference type="Proteomes" id="UP000242972">
    <property type="component" value="Unassembled WGS sequence"/>
</dbReference>
<feature type="transmembrane region" description="Helical" evidence="8">
    <location>
        <begin position="180"/>
        <end position="202"/>
    </location>
</feature>
<feature type="transmembrane region" description="Helical" evidence="8">
    <location>
        <begin position="139"/>
        <end position="160"/>
    </location>
</feature>
<dbReference type="NCBIfam" id="TIGR00935">
    <property type="entry name" value="2a45"/>
    <property type="match status" value="1"/>
</dbReference>
<dbReference type="NCBIfam" id="NF011980">
    <property type="entry name" value="PRK15445.1"/>
    <property type="match status" value="1"/>
</dbReference>
<keyword evidence="3" id="KW-1003">Cell membrane</keyword>
<proteinExistence type="inferred from homology"/>
<dbReference type="GO" id="GO:0015105">
    <property type="term" value="F:arsenite transmembrane transporter activity"/>
    <property type="evidence" value="ECO:0007669"/>
    <property type="project" value="InterPro"/>
</dbReference>
<evidence type="ECO:0000256" key="5">
    <source>
        <dbReference type="ARBA" id="ARBA00022849"/>
    </source>
</evidence>
<protein>
    <recommendedName>
        <fullName evidence="8">Arsenical pump membrane protein</fullName>
    </recommendedName>
</protein>
<dbReference type="PRINTS" id="PR00758">
    <property type="entry name" value="ARSENICPUMP"/>
</dbReference>
<evidence type="ECO:0000256" key="4">
    <source>
        <dbReference type="ARBA" id="ARBA00022692"/>
    </source>
</evidence>
<evidence type="ECO:0000256" key="2">
    <source>
        <dbReference type="ARBA" id="ARBA00006433"/>
    </source>
</evidence>
<dbReference type="GO" id="GO:0005886">
    <property type="term" value="C:plasma membrane"/>
    <property type="evidence" value="ECO:0007669"/>
    <property type="project" value="UniProtKB-SubCell"/>
</dbReference>
<evidence type="ECO:0000313" key="9">
    <source>
        <dbReference type="EMBL" id="PSR33387.1"/>
    </source>
</evidence>
<keyword evidence="4 8" id="KW-0812">Transmembrane</keyword>
<feature type="transmembrane region" description="Helical" evidence="8">
    <location>
        <begin position="248"/>
        <end position="266"/>
    </location>
</feature>
<dbReference type="AlphaFoldDB" id="A0A2T2XFY1"/>
<comment type="caution">
    <text evidence="9">The sequence shown here is derived from an EMBL/GenBank/DDBJ whole genome shotgun (WGS) entry which is preliminary data.</text>
</comment>
<comment type="function">
    <text evidence="8">Involved in arsenical resistance. Thought to form the channel of an arsenite pump.</text>
</comment>